<dbReference type="Pfam" id="PF01082">
    <property type="entry name" value="Cu2_monooxygen"/>
    <property type="match status" value="1"/>
</dbReference>
<keyword evidence="5" id="KW-0479">Metal-binding</keyword>
<dbReference type="PANTHER" id="PTHR10157">
    <property type="entry name" value="DOPAMINE BETA HYDROXYLASE RELATED"/>
    <property type="match status" value="1"/>
</dbReference>
<keyword evidence="9" id="KW-0503">Monooxygenase</keyword>
<dbReference type="Proteomes" id="UP000770661">
    <property type="component" value="Unassembled WGS sequence"/>
</dbReference>
<dbReference type="EMBL" id="JACEEZ010024463">
    <property type="protein sequence ID" value="KAG0710175.1"/>
    <property type="molecule type" value="Genomic_DNA"/>
</dbReference>
<evidence type="ECO:0000256" key="4">
    <source>
        <dbReference type="ARBA" id="ARBA00022692"/>
    </source>
</evidence>
<comment type="subcellular location">
    <subcellularLocation>
        <location evidence="2">Cytoplasmic vesicle</location>
    </subcellularLocation>
    <subcellularLocation>
        <location evidence="14">Endomembrane system</location>
        <topology evidence="14">Single-pass membrane protein</topology>
    </subcellularLocation>
</comment>
<evidence type="ECO:0000256" key="1">
    <source>
        <dbReference type="ARBA" id="ARBA00001973"/>
    </source>
</evidence>
<dbReference type="PROSITE" id="PS50836">
    <property type="entry name" value="DOMON"/>
    <property type="match status" value="1"/>
</dbReference>
<dbReference type="Gene3D" id="2.60.120.230">
    <property type="match status" value="1"/>
</dbReference>
<dbReference type="GO" id="GO:0006589">
    <property type="term" value="P:octopamine biosynthetic process"/>
    <property type="evidence" value="ECO:0007669"/>
    <property type="project" value="TreeGrafter"/>
</dbReference>
<dbReference type="GO" id="GO:0030667">
    <property type="term" value="C:secretory granule membrane"/>
    <property type="evidence" value="ECO:0007669"/>
    <property type="project" value="TreeGrafter"/>
</dbReference>
<keyword evidence="8" id="KW-0186">Copper</keyword>
<keyword evidence="13" id="KW-0968">Cytoplasmic vesicle</keyword>
<dbReference type="InterPro" id="IPR000323">
    <property type="entry name" value="Cu2_ascorb_mOase_N"/>
</dbReference>
<accession>A0A8J5CEN2</accession>
<dbReference type="InterPro" id="IPR045266">
    <property type="entry name" value="DOH_DOMON"/>
</dbReference>
<feature type="compositionally biased region" description="Basic and acidic residues" evidence="15">
    <location>
        <begin position="597"/>
        <end position="608"/>
    </location>
</feature>
<dbReference type="InterPro" id="IPR036939">
    <property type="entry name" value="Cu2_ascorb_mOase_N_sf"/>
</dbReference>
<keyword evidence="4" id="KW-0812">Transmembrane</keyword>
<evidence type="ECO:0000256" key="14">
    <source>
        <dbReference type="ARBA" id="ARBA00037847"/>
    </source>
</evidence>
<dbReference type="FunFam" id="2.60.120.230:FF:000001">
    <property type="entry name" value="Monooxygenase, DBH-like 1"/>
    <property type="match status" value="1"/>
</dbReference>
<dbReference type="InterPro" id="IPR000945">
    <property type="entry name" value="DBH-like"/>
</dbReference>
<evidence type="ECO:0000256" key="6">
    <source>
        <dbReference type="ARBA" id="ARBA00022989"/>
    </source>
</evidence>
<dbReference type="GO" id="GO:0004500">
    <property type="term" value="F:dopamine beta-monooxygenase activity"/>
    <property type="evidence" value="ECO:0007669"/>
    <property type="project" value="InterPro"/>
</dbReference>
<dbReference type="CDD" id="cd09631">
    <property type="entry name" value="DOMON_DOH"/>
    <property type="match status" value="1"/>
</dbReference>
<dbReference type="GO" id="GO:0042421">
    <property type="term" value="P:norepinephrine biosynthetic process"/>
    <property type="evidence" value="ECO:0007669"/>
    <property type="project" value="TreeGrafter"/>
</dbReference>
<feature type="region of interest" description="Disordered" evidence="15">
    <location>
        <begin position="585"/>
        <end position="608"/>
    </location>
</feature>
<feature type="domain" description="DOMON" evidence="17">
    <location>
        <begin position="51"/>
        <end position="170"/>
    </location>
</feature>
<dbReference type="OrthoDB" id="129121at2759"/>
<feature type="signal peptide" evidence="16">
    <location>
        <begin position="1"/>
        <end position="30"/>
    </location>
</feature>
<dbReference type="GO" id="GO:0005615">
    <property type="term" value="C:extracellular space"/>
    <property type="evidence" value="ECO:0007669"/>
    <property type="project" value="TreeGrafter"/>
</dbReference>
<dbReference type="InterPro" id="IPR024548">
    <property type="entry name" value="Cu2_monoox_C"/>
</dbReference>
<evidence type="ECO:0000313" key="18">
    <source>
        <dbReference type="EMBL" id="KAG0710175.1"/>
    </source>
</evidence>
<evidence type="ECO:0000256" key="2">
    <source>
        <dbReference type="ARBA" id="ARBA00004541"/>
    </source>
</evidence>
<name>A0A8J5CEN2_CHIOP</name>
<evidence type="ECO:0000256" key="15">
    <source>
        <dbReference type="SAM" id="MobiDB-lite"/>
    </source>
</evidence>
<comment type="cofactor">
    <cofactor evidence="1">
        <name>Cu(2+)</name>
        <dbReference type="ChEBI" id="CHEBI:29036"/>
    </cofactor>
</comment>
<dbReference type="InterPro" id="IPR014784">
    <property type="entry name" value="Cu2_ascorb_mOase-like_C"/>
</dbReference>
<proteinExistence type="inferred from homology"/>
<evidence type="ECO:0000256" key="10">
    <source>
        <dbReference type="ARBA" id="ARBA00023136"/>
    </source>
</evidence>
<organism evidence="18 19">
    <name type="scientific">Chionoecetes opilio</name>
    <name type="common">Atlantic snow crab</name>
    <name type="synonym">Cancer opilio</name>
    <dbReference type="NCBI Taxonomy" id="41210"/>
    <lineage>
        <taxon>Eukaryota</taxon>
        <taxon>Metazoa</taxon>
        <taxon>Ecdysozoa</taxon>
        <taxon>Arthropoda</taxon>
        <taxon>Crustacea</taxon>
        <taxon>Multicrustacea</taxon>
        <taxon>Malacostraca</taxon>
        <taxon>Eumalacostraca</taxon>
        <taxon>Eucarida</taxon>
        <taxon>Decapoda</taxon>
        <taxon>Pleocyemata</taxon>
        <taxon>Brachyura</taxon>
        <taxon>Eubrachyura</taxon>
        <taxon>Majoidea</taxon>
        <taxon>Majidae</taxon>
        <taxon>Chionoecetes</taxon>
    </lineage>
</organism>
<dbReference type="InterPro" id="IPR028460">
    <property type="entry name" value="Tbh/DBH"/>
</dbReference>
<keyword evidence="6" id="KW-1133">Transmembrane helix</keyword>
<sequence length="608" mass="68535">MNRRRAGNRVRAVRLGVMFPLLILLGVVLAGSSSPQHPTTPIYDVALDLNDTHHLYWRVDYGKEEVEFEVHSKGGGRRPWLAVGFSDRGLMEGADLCVLWTDWHGRVHFQNAFVDSSHRMDVADHQDCEDFRYKVLDGVIKFTFSRKFNTCHQHHYVIQRGTTHVQWSWGSGPLYRLSGVLASGDTTGMVRVELLKPNLPQLALGDDVLVLEVHSQKVRVPSEETTYWCTVERLPEAFTEKHHVLEFGPVIEAGNEDVVHHMELFHCEYPPGVTVPKYQGPCAAPDRAPEIDACKRVLAAWAMGASRFVYPQEAGMPVGGADFNPYVMLEVHYNNPLRHAGRVDSSGLSLHYTRTLRAHDAAIMELGLEYTDKMAIPPHLSSFTLSGYCVPECTALGLPGDGIHVFGSQLHTHLTGVRAWTQHLRDGREREELNRDNHYSTHFQEIRRLPHPIHVLPGDALIMTCEYATGARDNVTVGGFSISDEMCVNYVHYYPTTDLEVCKSSVDTATLTNYFGFMKRWELQNTSQEAGWRDNYQGIRWTPLRAGMLADLYLNSPLSMQCNKSTGARFPGYWENIPIPRVLHPLQPPQSPCSRGKGGEESDSHLMN</sequence>
<dbReference type="InterPro" id="IPR005018">
    <property type="entry name" value="DOMON_domain"/>
</dbReference>
<dbReference type="GO" id="GO:0042420">
    <property type="term" value="P:dopamine catabolic process"/>
    <property type="evidence" value="ECO:0007669"/>
    <property type="project" value="TreeGrafter"/>
</dbReference>
<evidence type="ECO:0000256" key="16">
    <source>
        <dbReference type="SAM" id="SignalP"/>
    </source>
</evidence>
<dbReference type="PROSITE" id="PS00084">
    <property type="entry name" value="CU2_MONOOXYGENASE_1"/>
    <property type="match status" value="1"/>
</dbReference>
<comment type="caution">
    <text evidence="18">The sequence shown here is derived from an EMBL/GenBank/DDBJ whole genome shotgun (WGS) entry which is preliminary data.</text>
</comment>
<keyword evidence="19" id="KW-1185">Reference proteome</keyword>
<dbReference type="PROSITE" id="PS00085">
    <property type="entry name" value="CU2_MONOOXYGENASE_2"/>
    <property type="match status" value="1"/>
</dbReference>
<evidence type="ECO:0000256" key="8">
    <source>
        <dbReference type="ARBA" id="ARBA00023008"/>
    </source>
</evidence>
<dbReference type="SUPFAM" id="SSF49742">
    <property type="entry name" value="PHM/PNGase F"/>
    <property type="match status" value="2"/>
</dbReference>
<keyword evidence="16" id="KW-0732">Signal</keyword>
<feature type="chain" id="PRO_5035243780" evidence="16">
    <location>
        <begin position="31"/>
        <end position="608"/>
    </location>
</feature>
<keyword evidence="12" id="KW-0325">Glycoprotein</keyword>
<evidence type="ECO:0000256" key="9">
    <source>
        <dbReference type="ARBA" id="ARBA00023033"/>
    </source>
</evidence>
<evidence type="ECO:0000256" key="11">
    <source>
        <dbReference type="ARBA" id="ARBA00023157"/>
    </source>
</evidence>
<dbReference type="Pfam" id="PF03351">
    <property type="entry name" value="DOMON"/>
    <property type="match status" value="1"/>
</dbReference>
<comment type="similarity">
    <text evidence="3">Belongs to the copper type II ascorbate-dependent monooxygenase family.</text>
</comment>
<keyword evidence="11" id="KW-1015">Disulfide bond</keyword>
<dbReference type="InterPro" id="IPR008977">
    <property type="entry name" value="PHM/PNGase_F_dom_sf"/>
</dbReference>
<reference evidence="18" key="1">
    <citation type="submission" date="2020-07" db="EMBL/GenBank/DDBJ databases">
        <title>The High-quality genome of the commercially important snow crab, Chionoecetes opilio.</title>
        <authorList>
            <person name="Jeong J.-H."/>
            <person name="Ryu S."/>
        </authorList>
    </citation>
    <scope>NUCLEOTIDE SEQUENCE</scope>
    <source>
        <strain evidence="18">MADBK_172401_WGS</strain>
        <tissue evidence="18">Digestive gland</tissue>
    </source>
</reference>
<dbReference type="Pfam" id="PF03712">
    <property type="entry name" value="Cu2_monoox_C"/>
    <property type="match status" value="1"/>
</dbReference>
<evidence type="ECO:0000256" key="13">
    <source>
        <dbReference type="ARBA" id="ARBA00023329"/>
    </source>
</evidence>
<dbReference type="PRINTS" id="PR00767">
    <property type="entry name" value="DBMONOXGNASE"/>
</dbReference>
<dbReference type="AlphaFoldDB" id="A0A8J5CEN2"/>
<dbReference type="Gene3D" id="2.60.120.310">
    <property type="entry name" value="Copper type II, ascorbate-dependent monooxygenase, N-terminal domain"/>
    <property type="match status" value="1"/>
</dbReference>
<evidence type="ECO:0000313" key="19">
    <source>
        <dbReference type="Proteomes" id="UP000770661"/>
    </source>
</evidence>
<evidence type="ECO:0000256" key="3">
    <source>
        <dbReference type="ARBA" id="ARBA00010676"/>
    </source>
</evidence>
<dbReference type="InterPro" id="IPR020611">
    <property type="entry name" value="Cu2_ascorb_mOase_CS-1"/>
</dbReference>
<dbReference type="InterPro" id="IPR014783">
    <property type="entry name" value="Cu2_ascorb_mOase_CS-2"/>
</dbReference>
<dbReference type="PANTHER" id="PTHR10157:SF29">
    <property type="entry name" value="DOPAMINE BETA-HYDROXYLASE"/>
    <property type="match status" value="1"/>
</dbReference>
<evidence type="ECO:0000256" key="5">
    <source>
        <dbReference type="ARBA" id="ARBA00022723"/>
    </source>
</evidence>
<gene>
    <name evidence="18" type="primary">DBH</name>
    <name evidence="18" type="ORF">GWK47_023367</name>
</gene>
<dbReference type="SMART" id="SM00664">
    <property type="entry name" value="DoH"/>
    <property type="match status" value="1"/>
</dbReference>
<evidence type="ECO:0000259" key="17">
    <source>
        <dbReference type="PROSITE" id="PS50836"/>
    </source>
</evidence>
<keyword evidence="10" id="KW-0472">Membrane</keyword>
<evidence type="ECO:0000256" key="7">
    <source>
        <dbReference type="ARBA" id="ARBA00023002"/>
    </source>
</evidence>
<dbReference type="FunFam" id="2.60.120.310:FF:000004">
    <property type="entry name" value="DBH-like monooxygenase protein 1"/>
    <property type="match status" value="1"/>
</dbReference>
<evidence type="ECO:0000256" key="12">
    <source>
        <dbReference type="ARBA" id="ARBA00023180"/>
    </source>
</evidence>
<protein>
    <submittedName>
        <fullName evidence="18">Dopamine beta-hydroxylase</fullName>
    </submittedName>
</protein>
<dbReference type="GO" id="GO:0005507">
    <property type="term" value="F:copper ion binding"/>
    <property type="evidence" value="ECO:0007669"/>
    <property type="project" value="InterPro"/>
</dbReference>
<keyword evidence="7" id="KW-0560">Oxidoreductase</keyword>